<reference evidence="1" key="1">
    <citation type="submission" date="2017-04" db="EMBL/GenBank/DDBJ databases">
        <authorList>
            <person name="Varghese N."/>
            <person name="Submissions S."/>
        </authorList>
    </citation>
    <scope>NUCLEOTIDE SEQUENCE</scope>
    <source>
        <strain evidence="1">WTE2008</strain>
    </source>
</reference>
<dbReference type="Proteomes" id="UP000192328">
    <property type="component" value="Unassembled WGS sequence"/>
</dbReference>
<accession>A0AC61PQB3</accession>
<comment type="caution">
    <text evidence="1">The sequence shown here is derived from an EMBL/GenBank/DDBJ whole genome shotgun (WGS) entry which is preliminary data.</text>
</comment>
<evidence type="ECO:0000313" key="2">
    <source>
        <dbReference type="Proteomes" id="UP000192328"/>
    </source>
</evidence>
<keyword evidence="2" id="KW-1185">Reference proteome</keyword>
<proteinExistence type="predicted"/>
<feature type="non-terminal residue" evidence="1">
    <location>
        <position position="1"/>
    </location>
</feature>
<evidence type="ECO:0000313" key="1">
    <source>
        <dbReference type="EMBL" id="SMC88704.1"/>
    </source>
</evidence>
<organism evidence="1 2">
    <name type="scientific">Aristaeella lactis</name>
    <dbReference type="NCBI Taxonomy" id="3046383"/>
    <lineage>
        <taxon>Bacteria</taxon>
        <taxon>Bacillati</taxon>
        <taxon>Bacillota</taxon>
        <taxon>Clostridia</taxon>
        <taxon>Eubacteriales</taxon>
        <taxon>Aristaeellaceae</taxon>
        <taxon>Aristaeella</taxon>
    </lineage>
</organism>
<name>A0AC61PQB3_9FIRM</name>
<dbReference type="EMBL" id="FWXZ01000008">
    <property type="protein sequence ID" value="SMC88704.1"/>
    <property type="molecule type" value="Genomic_DNA"/>
</dbReference>
<gene>
    <name evidence="1" type="ORF">SAMN06297397_3034</name>
</gene>
<sequence>FLPQPQSMHLPQSQWSQLPTGEIAPFRLTSRGCRPFFAEKEPLALSPGAPNPLMIFLPATSMVMAPHWGDHSLSVDLRIDEIPSTGGHRFFAHWRSSEVRPGALRIACFGKETHTHRGRNPRPAHRARQDSTSFSPVANDPLGHHSDRSPLCSE</sequence>
<protein>
    <submittedName>
        <fullName evidence="1">Uncharacterized protein</fullName>
    </submittedName>
</protein>